<dbReference type="SFLD" id="SFLDS00029">
    <property type="entry name" value="Radical_SAM"/>
    <property type="match status" value="1"/>
</dbReference>
<dbReference type="GO" id="GO:0003824">
    <property type="term" value="F:catalytic activity"/>
    <property type="evidence" value="ECO:0007669"/>
    <property type="project" value="InterPro"/>
</dbReference>
<dbReference type="InterPro" id="IPR006638">
    <property type="entry name" value="Elp3/MiaA/NifB-like_rSAM"/>
</dbReference>
<dbReference type="EMBL" id="LLZH01000304">
    <property type="protein sequence ID" value="KUL26822.1"/>
    <property type="molecule type" value="Genomic_DNA"/>
</dbReference>
<gene>
    <name evidence="6" type="ORF">ADL15_37200</name>
</gene>
<protein>
    <recommendedName>
        <fullName evidence="5">Radical SAM core domain-containing protein</fullName>
    </recommendedName>
</protein>
<dbReference type="InterPro" id="IPR050377">
    <property type="entry name" value="Radical_SAM_PqqE_MftC-like"/>
</dbReference>
<evidence type="ECO:0000313" key="6">
    <source>
        <dbReference type="EMBL" id="KUL26822.1"/>
    </source>
</evidence>
<dbReference type="GO" id="GO:0046872">
    <property type="term" value="F:metal ion binding"/>
    <property type="evidence" value="ECO:0007669"/>
    <property type="project" value="UniProtKB-KW"/>
</dbReference>
<proteinExistence type="predicted"/>
<evidence type="ECO:0000256" key="2">
    <source>
        <dbReference type="ARBA" id="ARBA00022723"/>
    </source>
</evidence>
<keyword evidence="7" id="KW-1185">Reference proteome</keyword>
<dbReference type="InterPro" id="IPR007197">
    <property type="entry name" value="rSAM"/>
</dbReference>
<accession>A0A101JHD4</accession>
<keyword evidence="2" id="KW-0479">Metal-binding</keyword>
<dbReference type="Proteomes" id="UP000053244">
    <property type="component" value="Unassembled WGS sequence"/>
</dbReference>
<evidence type="ECO:0000256" key="1">
    <source>
        <dbReference type="ARBA" id="ARBA00022691"/>
    </source>
</evidence>
<dbReference type="AlphaFoldDB" id="A0A101JHD4"/>
<keyword evidence="4" id="KW-0411">Iron-sulfur</keyword>
<dbReference type="RefSeq" id="WP_067701514.1">
    <property type="nucleotide sequence ID" value="NZ_LLZH01000304.1"/>
</dbReference>
<keyword evidence="1" id="KW-0949">S-adenosyl-L-methionine</keyword>
<sequence>MTELLGVPTMRPEAGSDSWDANAFKLNSIDLYITSFCNRRCTFCFLSDAFLDGRERMPVEMVRSIVAWAEPADEVTILGGEPALHPDFAEIVGLASARHRVRTVTNGSRRFRAALADPAVAAALSRVAVSIDAPTDESMDRLRGRGAFADAVATIRQLQDAGIPYDINCTVVRSCLAEFPEMLAFAERMGAQRLNVHWYSAVGRGRLHAAGEVVSPADWRTQVLEVVRRYRPPRPDYVVDVELSYAYGLPGEDRDYCAVRDRANLQFLPSGAVFSCGLLVESESRSAYEWRSGTLYSRAGDTELSRAHDCTGCPFRSSDDGYTPLCIYNRLML</sequence>
<dbReference type="SMART" id="SM00729">
    <property type="entry name" value="Elp3"/>
    <property type="match status" value="1"/>
</dbReference>
<dbReference type="Pfam" id="PF04055">
    <property type="entry name" value="Radical_SAM"/>
    <property type="match status" value="1"/>
</dbReference>
<evidence type="ECO:0000313" key="7">
    <source>
        <dbReference type="Proteomes" id="UP000053244"/>
    </source>
</evidence>
<dbReference type="CDD" id="cd01335">
    <property type="entry name" value="Radical_SAM"/>
    <property type="match status" value="1"/>
</dbReference>
<feature type="domain" description="Radical SAM core" evidence="5">
    <location>
        <begin position="23"/>
        <end position="234"/>
    </location>
</feature>
<organism evidence="6 7">
    <name type="scientific">Actinoplanes awajinensis subsp. mycoplanecinus</name>
    <dbReference type="NCBI Taxonomy" id="135947"/>
    <lineage>
        <taxon>Bacteria</taxon>
        <taxon>Bacillati</taxon>
        <taxon>Actinomycetota</taxon>
        <taxon>Actinomycetes</taxon>
        <taxon>Micromonosporales</taxon>
        <taxon>Micromonosporaceae</taxon>
        <taxon>Actinoplanes</taxon>
    </lineage>
</organism>
<dbReference type="SFLD" id="SFLDG01067">
    <property type="entry name" value="SPASM/twitch_domain_containing"/>
    <property type="match status" value="1"/>
</dbReference>
<dbReference type="InterPro" id="IPR013785">
    <property type="entry name" value="Aldolase_TIM"/>
</dbReference>
<evidence type="ECO:0000259" key="5">
    <source>
        <dbReference type="PROSITE" id="PS51918"/>
    </source>
</evidence>
<dbReference type="GO" id="GO:0051536">
    <property type="term" value="F:iron-sulfur cluster binding"/>
    <property type="evidence" value="ECO:0007669"/>
    <property type="project" value="UniProtKB-KW"/>
</dbReference>
<comment type="caution">
    <text evidence="6">The sequence shown here is derived from an EMBL/GenBank/DDBJ whole genome shotgun (WGS) entry which is preliminary data.</text>
</comment>
<evidence type="ECO:0000256" key="3">
    <source>
        <dbReference type="ARBA" id="ARBA00023004"/>
    </source>
</evidence>
<dbReference type="PROSITE" id="PS51918">
    <property type="entry name" value="RADICAL_SAM"/>
    <property type="match status" value="1"/>
</dbReference>
<name>A0A101JHD4_9ACTN</name>
<dbReference type="OrthoDB" id="9782387at2"/>
<dbReference type="Gene3D" id="3.20.20.70">
    <property type="entry name" value="Aldolase class I"/>
    <property type="match status" value="1"/>
</dbReference>
<dbReference type="InterPro" id="IPR058240">
    <property type="entry name" value="rSAM_sf"/>
</dbReference>
<dbReference type="SUPFAM" id="SSF102114">
    <property type="entry name" value="Radical SAM enzymes"/>
    <property type="match status" value="1"/>
</dbReference>
<keyword evidence="3" id="KW-0408">Iron</keyword>
<dbReference type="PANTHER" id="PTHR11228:SF7">
    <property type="entry name" value="PQQA PEPTIDE CYCLASE"/>
    <property type="match status" value="1"/>
</dbReference>
<evidence type="ECO:0000256" key="4">
    <source>
        <dbReference type="ARBA" id="ARBA00023014"/>
    </source>
</evidence>
<dbReference type="PANTHER" id="PTHR11228">
    <property type="entry name" value="RADICAL SAM DOMAIN PROTEIN"/>
    <property type="match status" value="1"/>
</dbReference>
<reference evidence="6 7" key="1">
    <citation type="submission" date="2015-10" db="EMBL/GenBank/DDBJ databases">
        <authorList>
            <person name="Gilbert D.G."/>
        </authorList>
    </citation>
    <scope>NUCLEOTIDE SEQUENCE [LARGE SCALE GENOMIC DNA]</scope>
    <source>
        <strain evidence="6 7">NRRL B-16712</strain>
    </source>
</reference>